<dbReference type="PANTHER" id="PTHR15020:SF50">
    <property type="entry name" value="UPF0659 PROTEIN YMR090W"/>
    <property type="match status" value="1"/>
</dbReference>
<dbReference type="Gene3D" id="3.40.50.720">
    <property type="entry name" value="NAD(P)-binding Rossmann-like Domain"/>
    <property type="match status" value="1"/>
</dbReference>
<dbReference type="EMBL" id="FXTG01000004">
    <property type="protein sequence ID" value="SMO73373.1"/>
    <property type="molecule type" value="Genomic_DNA"/>
</dbReference>
<keyword evidence="4" id="KW-1185">Reference proteome</keyword>
<dbReference type="CDD" id="cd05243">
    <property type="entry name" value="SDR_a5"/>
    <property type="match status" value="1"/>
</dbReference>
<accession>A0ABY1N1N1</accession>
<evidence type="ECO:0000259" key="2">
    <source>
        <dbReference type="Pfam" id="PF13460"/>
    </source>
</evidence>
<dbReference type="InterPro" id="IPR036291">
    <property type="entry name" value="NAD(P)-bd_dom_sf"/>
</dbReference>
<dbReference type="InterPro" id="IPR016040">
    <property type="entry name" value="NAD(P)-bd_dom"/>
</dbReference>
<gene>
    <name evidence="3" type="ORF">SAMN06265174_104287</name>
</gene>
<reference evidence="3 4" key="1">
    <citation type="submission" date="2017-05" db="EMBL/GenBank/DDBJ databases">
        <authorList>
            <person name="Varghese N."/>
            <person name="Submissions S."/>
        </authorList>
    </citation>
    <scope>NUCLEOTIDE SEQUENCE [LARGE SCALE GENOMIC DNA]</scope>
    <source>
        <strain evidence="3 4">DSM 45139</strain>
    </source>
</reference>
<sequence>MMHSGSDTGPIAGPTDARSLWIRDRTREPPLTNTEEYNGRMSIDKPVTIIGGHGKVGLRAAKILSEAGAEVYSVIRNPDHADDVRAAGANPVVADVETLDVDGLREIVRGSGAVVWTAGAGGGNPDRTFAVDRDAAIRSMDASAAEEVGRYVMVSYDGAGPDHGVPEDDSFFPYAEAKGAADAHLRDSDLGWTILGPGALTDEPGGETIGVGDDKREDRSTSRDAVAAVIAAVLRRPDTAGRTIEFSDGDIPIGEALTRE</sequence>
<name>A0ABY1N1N1_9ACTN</name>
<organism evidence="3 4">
    <name type="scientific">Dietzia kunjamensis subsp. schimae</name>
    <dbReference type="NCBI Taxonomy" id="498198"/>
    <lineage>
        <taxon>Bacteria</taxon>
        <taxon>Bacillati</taxon>
        <taxon>Actinomycetota</taxon>
        <taxon>Actinomycetes</taxon>
        <taxon>Mycobacteriales</taxon>
        <taxon>Dietziaceae</taxon>
        <taxon>Dietzia</taxon>
    </lineage>
</organism>
<comment type="caution">
    <text evidence="3">The sequence shown here is derived from an EMBL/GenBank/DDBJ whole genome shotgun (WGS) entry which is preliminary data.</text>
</comment>
<evidence type="ECO:0000313" key="3">
    <source>
        <dbReference type="EMBL" id="SMO73373.1"/>
    </source>
</evidence>
<proteinExistence type="predicted"/>
<feature type="domain" description="NAD(P)-binding" evidence="2">
    <location>
        <begin position="51"/>
        <end position="237"/>
    </location>
</feature>
<dbReference type="Pfam" id="PF13460">
    <property type="entry name" value="NAD_binding_10"/>
    <property type="match status" value="1"/>
</dbReference>
<feature type="compositionally biased region" description="Basic and acidic residues" evidence="1">
    <location>
        <begin position="212"/>
        <end position="222"/>
    </location>
</feature>
<dbReference type="Proteomes" id="UP000315460">
    <property type="component" value="Unassembled WGS sequence"/>
</dbReference>
<feature type="region of interest" description="Disordered" evidence="1">
    <location>
        <begin position="197"/>
        <end position="222"/>
    </location>
</feature>
<evidence type="ECO:0000256" key="1">
    <source>
        <dbReference type="SAM" id="MobiDB-lite"/>
    </source>
</evidence>
<dbReference type="PANTHER" id="PTHR15020">
    <property type="entry name" value="FLAVIN REDUCTASE-RELATED"/>
    <property type="match status" value="1"/>
</dbReference>
<feature type="region of interest" description="Disordered" evidence="1">
    <location>
        <begin position="1"/>
        <end position="38"/>
    </location>
</feature>
<dbReference type="SUPFAM" id="SSF51735">
    <property type="entry name" value="NAD(P)-binding Rossmann-fold domains"/>
    <property type="match status" value="1"/>
</dbReference>
<protein>
    <submittedName>
        <fullName evidence="3">Nucleoside-diphosphate-sugar epimerase</fullName>
    </submittedName>
</protein>
<evidence type="ECO:0000313" key="4">
    <source>
        <dbReference type="Proteomes" id="UP000315460"/>
    </source>
</evidence>